<dbReference type="Gene3D" id="3.10.20.90">
    <property type="entry name" value="Phosphatidylinositol 3-kinase Catalytic Subunit, Chain A, domain 1"/>
    <property type="match status" value="1"/>
</dbReference>
<dbReference type="Proteomes" id="UP001150062">
    <property type="component" value="Unassembled WGS sequence"/>
</dbReference>
<evidence type="ECO:0000256" key="4">
    <source>
        <dbReference type="RuleBase" id="RU361201"/>
    </source>
</evidence>
<comment type="subunit">
    <text evidence="4">Forms a conjugate with ATG5.</text>
</comment>
<evidence type="ECO:0000313" key="6">
    <source>
        <dbReference type="Proteomes" id="UP001150062"/>
    </source>
</evidence>
<keyword evidence="2 4" id="KW-0833">Ubl conjugation pathway</keyword>
<evidence type="ECO:0000313" key="5">
    <source>
        <dbReference type="EMBL" id="KAJ6244187.1"/>
    </source>
</evidence>
<comment type="similarity">
    <text evidence="4">Belongs to the ATG12 family.</text>
</comment>
<evidence type="ECO:0000256" key="3">
    <source>
        <dbReference type="ARBA" id="ARBA00023006"/>
    </source>
</evidence>
<gene>
    <name evidence="5" type="ORF">M0813_21451</name>
</gene>
<protein>
    <recommendedName>
        <fullName evidence="4">Ubiquitin-like protein ATG12</fullName>
    </recommendedName>
</protein>
<organism evidence="5 6">
    <name type="scientific">Anaeramoeba flamelloides</name>
    <dbReference type="NCBI Taxonomy" id="1746091"/>
    <lineage>
        <taxon>Eukaryota</taxon>
        <taxon>Metamonada</taxon>
        <taxon>Anaeramoebidae</taxon>
        <taxon>Anaeramoeba</taxon>
    </lineage>
</organism>
<dbReference type="Pfam" id="PF04110">
    <property type="entry name" value="APG12"/>
    <property type="match status" value="1"/>
</dbReference>
<accession>A0ABQ8YHW2</accession>
<dbReference type="PANTHER" id="PTHR13385">
    <property type="entry name" value="AUTOPHAGY PROTEIN 12"/>
    <property type="match status" value="1"/>
</dbReference>
<reference evidence="5" key="1">
    <citation type="submission" date="2022-08" db="EMBL/GenBank/DDBJ databases">
        <title>Novel sulfate-reducing endosymbionts in the free-living metamonad Anaeramoeba.</title>
        <authorList>
            <person name="Jerlstrom-Hultqvist J."/>
            <person name="Cepicka I."/>
            <person name="Gallot-Lavallee L."/>
            <person name="Salas-Leiva D."/>
            <person name="Curtis B.A."/>
            <person name="Zahonova K."/>
            <person name="Pipaliya S."/>
            <person name="Dacks J."/>
            <person name="Roger A.J."/>
        </authorList>
    </citation>
    <scope>NUCLEOTIDE SEQUENCE</scope>
    <source>
        <strain evidence="5">Schooner1</strain>
    </source>
</reference>
<dbReference type="InterPro" id="IPR029071">
    <property type="entry name" value="Ubiquitin-like_domsf"/>
</dbReference>
<evidence type="ECO:0000256" key="1">
    <source>
        <dbReference type="ARBA" id="ARBA00022499"/>
    </source>
</evidence>
<name>A0ABQ8YHW2_9EUKA</name>
<sequence length="104" mass="11690">MNKQKKKTQEEVEKVDIKLMPIGNVPKLKKAKVFKLRRADPFLVVQQGVTKVFSKHLKKGQVFTFSLQASFTPSPDETLGNLTECFGQNNTSLEVGYSLTPNYG</sequence>
<dbReference type="InterPro" id="IPR007242">
    <property type="entry name" value="Atg12"/>
</dbReference>
<keyword evidence="3 4" id="KW-0072">Autophagy</keyword>
<dbReference type="SUPFAM" id="SSF54236">
    <property type="entry name" value="Ubiquitin-like"/>
    <property type="match status" value="1"/>
</dbReference>
<proteinExistence type="inferred from homology"/>
<evidence type="ECO:0000256" key="2">
    <source>
        <dbReference type="ARBA" id="ARBA00022786"/>
    </source>
</evidence>
<dbReference type="PANTHER" id="PTHR13385:SF0">
    <property type="entry name" value="UBIQUITIN-LIKE PROTEIN ATG12"/>
    <property type="match status" value="1"/>
</dbReference>
<keyword evidence="6" id="KW-1185">Reference proteome</keyword>
<keyword evidence="1 4" id="KW-1017">Isopeptide bond</keyword>
<dbReference type="EMBL" id="JAOAOG010000166">
    <property type="protein sequence ID" value="KAJ6244187.1"/>
    <property type="molecule type" value="Genomic_DNA"/>
</dbReference>
<comment type="caution">
    <text evidence="5">The sequence shown here is derived from an EMBL/GenBank/DDBJ whole genome shotgun (WGS) entry which is preliminary data.</text>
</comment>